<dbReference type="Pfam" id="PF00390">
    <property type="entry name" value="malic"/>
    <property type="match status" value="1"/>
</dbReference>
<dbReference type="PANTHER" id="PTHR43237:SF4">
    <property type="entry name" value="NADP-DEPENDENT MALIC ENZYME"/>
    <property type="match status" value="1"/>
</dbReference>
<dbReference type="InterPro" id="IPR002505">
    <property type="entry name" value="PTA_PTB"/>
</dbReference>
<evidence type="ECO:0000256" key="2">
    <source>
        <dbReference type="ARBA" id="ARBA00008756"/>
    </source>
</evidence>
<evidence type="ECO:0000259" key="6">
    <source>
        <dbReference type="SMART" id="SM01274"/>
    </source>
</evidence>
<sequence>MSDNTVPPTPIDKRALLRLAALEYHEFPKPGKVAIAATKPMANQHDLALAYSPGVAAPCEEIVKDPNAAFKYTSRGNLVGVITNGTAVLGLGDIGALASKPVMEGKGVLFKKFAGVDVFDIEIDEKDPKKLVEVIAALEPTFGAINLEDIKAPECFYVERELRKRLKIPVFHDDQHGTAITVAAAMINALKVANKKIEEVTLVASGAGAAALACLNLLLKVGLRRENVFVTDLAGVVYTGRTELMDEDKAQFARDTDMRKLAEVIVGADVFLGLSAGGVLKPAMVAGMAARPIIFALANPNPEITPEDVKTVRDDVIMATGRTDYPNQVNNVLCFPYIFRGALDCGATTITLEMEIAAVHAIADLAQAEQSEEVAAAYAGEPLVFGPEYLIPKPFDPRLMMKIAPAVAQAAAHSGVAQRPIQDMDAYREHLQTFVYASGTTMKPIFMAAKKAAKKRVAYAEGEEERVLRAAQVVVDERIARPTLIGRPAIIAQRIAKFGLRLEHGRDYDVVNVEDDHRYRDFWQTYHRMTERKGITAPIAKIEMRRRLSLIGAMLLHKGEVDGLICGTWGQTAHHLNYIDQVLGKRAGVQTYACMNGLLLPERQVFLVDTHVNYDPTAEQLCEITIMAAEEMMRFGIKPKVALLSHSNFGTSLQPSAVKMRATLELLRIQAPWLEVDGEMHGDVALNGKARAALMPHSTLVGDANLLVLPNIDAANISYNLLKTAAGGGIAIGPVLLGASQPVHILTPSATVRRLVNMTALTVADANAAR</sequence>
<dbReference type="Pfam" id="PF03949">
    <property type="entry name" value="Malic_M"/>
    <property type="match status" value="1"/>
</dbReference>
<dbReference type="InterPro" id="IPR042112">
    <property type="entry name" value="P_AcTrfase_dom2"/>
</dbReference>
<comment type="similarity">
    <text evidence="1">In the N-terminal section; belongs to the malic enzymes family.</text>
</comment>
<dbReference type="InterPro" id="IPR042113">
    <property type="entry name" value="P_AcTrfase_dom1"/>
</dbReference>
<evidence type="ECO:0000313" key="8">
    <source>
        <dbReference type="Proteomes" id="UP001525968"/>
    </source>
</evidence>
<dbReference type="NCBIfam" id="NF009501">
    <property type="entry name" value="PRK12861.1"/>
    <property type="match status" value="1"/>
</dbReference>
<evidence type="ECO:0000313" key="7">
    <source>
        <dbReference type="EMBL" id="MCT9811533.1"/>
    </source>
</evidence>
<keyword evidence="4" id="KW-0511">Multifunctional enzyme</keyword>
<dbReference type="SMART" id="SM00919">
    <property type="entry name" value="Malic_M"/>
    <property type="match status" value="1"/>
</dbReference>
<gene>
    <name evidence="7" type="ORF">N0K08_12860</name>
</gene>
<feature type="domain" description="Malic enzyme NAD-binding" evidence="5">
    <location>
        <begin position="175"/>
        <end position="412"/>
    </location>
</feature>
<dbReference type="SUPFAM" id="SSF53659">
    <property type="entry name" value="Isocitrate/Isopropylmalate dehydrogenase-like"/>
    <property type="match status" value="1"/>
</dbReference>
<dbReference type="Gene3D" id="3.40.50.720">
    <property type="entry name" value="NAD(P)-binding Rossmann-like Domain"/>
    <property type="match status" value="1"/>
</dbReference>
<evidence type="ECO:0000259" key="5">
    <source>
        <dbReference type="SMART" id="SM00919"/>
    </source>
</evidence>
<dbReference type="Proteomes" id="UP001525968">
    <property type="component" value="Unassembled WGS sequence"/>
</dbReference>
<dbReference type="Gene3D" id="3.40.50.10380">
    <property type="entry name" value="Malic enzyme, N-terminal domain"/>
    <property type="match status" value="1"/>
</dbReference>
<dbReference type="InterPro" id="IPR051674">
    <property type="entry name" value="Malate_Decarboxylase"/>
</dbReference>
<dbReference type="PIRSF" id="PIRSF036684">
    <property type="entry name" value="ME_PTA"/>
    <property type="match status" value="1"/>
</dbReference>
<dbReference type="InterPro" id="IPR012302">
    <property type="entry name" value="Malic_NAD-bd"/>
</dbReference>
<evidence type="ECO:0000256" key="3">
    <source>
        <dbReference type="ARBA" id="ARBA00023002"/>
    </source>
</evidence>
<dbReference type="SUPFAM" id="SSF53223">
    <property type="entry name" value="Aminoacid dehydrogenase-like, N-terminal domain"/>
    <property type="match status" value="1"/>
</dbReference>
<protein>
    <submittedName>
        <fullName evidence="7">NADP-dependent malic enzyme</fullName>
    </submittedName>
</protein>
<dbReference type="EMBL" id="JAODYH010000005">
    <property type="protein sequence ID" value="MCT9811533.1"/>
    <property type="molecule type" value="Genomic_DNA"/>
</dbReference>
<evidence type="ECO:0000256" key="4">
    <source>
        <dbReference type="ARBA" id="ARBA00023268"/>
    </source>
</evidence>
<dbReference type="InterPro" id="IPR036291">
    <property type="entry name" value="NAD(P)-bd_dom_sf"/>
</dbReference>
<reference evidence="7 8" key="1">
    <citation type="submission" date="2022-09" db="EMBL/GenBank/DDBJ databases">
        <title>Draft genome of isolate Be4.</title>
        <authorList>
            <person name="Sanchez-Castro I."/>
            <person name="Martinez-Rodriguez P."/>
            <person name="Descostes M."/>
            <person name="Merroun M."/>
        </authorList>
    </citation>
    <scope>NUCLEOTIDE SEQUENCE [LARGE SCALE GENOMIC DNA]</scope>
    <source>
        <strain evidence="7 8">Be4</strain>
    </source>
</reference>
<dbReference type="PANTHER" id="PTHR43237">
    <property type="entry name" value="NADP-DEPENDENT MALIC ENZYME"/>
    <property type="match status" value="1"/>
</dbReference>
<proteinExistence type="inferred from homology"/>
<dbReference type="InterPro" id="IPR046346">
    <property type="entry name" value="Aminoacid_DH-like_N_sf"/>
</dbReference>
<dbReference type="InterPro" id="IPR032683">
    <property type="entry name" value="Malate_DH"/>
</dbReference>
<dbReference type="InterPro" id="IPR045213">
    <property type="entry name" value="Malic_NAD-bd_bact_type"/>
</dbReference>
<keyword evidence="8" id="KW-1185">Reference proteome</keyword>
<dbReference type="CDD" id="cd05311">
    <property type="entry name" value="NAD_bind_2_malic_enz"/>
    <property type="match status" value="1"/>
</dbReference>
<dbReference type="Pfam" id="PF01515">
    <property type="entry name" value="PTA_PTB"/>
    <property type="match status" value="1"/>
</dbReference>
<dbReference type="Gene3D" id="3.40.50.10950">
    <property type="match status" value="1"/>
</dbReference>
<dbReference type="Gene3D" id="3.40.50.10750">
    <property type="entry name" value="Isocitrate/Isopropylmalate dehydrogenase-like"/>
    <property type="match status" value="1"/>
</dbReference>
<accession>A0ABT2PMS2</accession>
<comment type="caution">
    <text evidence="7">The sequence shown here is derived from an EMBL/GenBank/DDBJ whole genome shotgun (WGS) entry which is preliminary data.</text>
</comment>
<evidence type="ECO:0000256" key="1">
    <source>
        <dbReference type="ARBA" id="ARBA00007686"/>
    </source>
</evidence>
<dbReference type="InterPro" id="IPR037062">
    <property type="entry name" value="Malic_N_dom_sf"/>
</dbReference>
<dbReference type="SUPFAM" id="SSF51735">
    <property type="entry name" value="NAD(P)-binding Rossmann-fold domains"/>
    <property type="match status" value="1"/>
</dbReference>
<dbReference type="InterPro" id="IPR012188">
    <property type="entry name" value="ME_PTA"/>
</dbReference>
<name>A0ABT2PMS2_9BURK</name>
<organism evidence="7 8">
    <name type="scientific">Acidovorax bellezanensis</name>
    <dbReference type="NCBI Taxonomy" id="2976702"/>
    <lineage>
        <taxon>Bacteria</taxon>
        <taxon>Pseudomonadati</taxon>
        <taxon>Pseudomonadota</taxon>
        <taxon>Betaproteobacteria</taxon>
        <taxon>Burkholderiales</taxon>
        <taxon>Comamonadaceae</taxon>
        <taxon>Acidovorax</taxon>
    </lineage>
</organism>
<dbReference type="InterPro" id="IPR012301">
    <property type="entry name" value="Malic_N_dom"/>
</dbReference>
<dbReference type="Pfam" id="PF12434">
    <property type="entry name" value="Malate_DH"/>
    <property type="match status" value="1"/>
</dbReference>
<dbReference type="RefSeq" id="WP_261500776.1">
    <property type="nucleotide sequence ID" value="NZ_JAODYH010000005.1"/>
</dbReference>
<feature type="domain" description="Malic enzyme N-terminal" evidence="6">
    <location>
        <begin position="30"/>
        <end position="163"/>
    </location>
</feature>
<comment type="similarity">
    <text evidence="2">In the C-terminal section; belongs to the phosphate acetyltransferase and butyryltransferase family.</text>
</comment>
<keyword evidence="3" id="KW-0560">Oxidoreductase</keyword>
<dbReference type="SMART" id="SM01274">
    <property type="entry name" value="malic"/>
    <property type="match status" value="1"/>
</dbReference>